<feature type="region of interest" description="Disordered" evidence="2">
    <location>
        <begin position="606"/>
        <end position="644"/>
    </location>
</feature>
<name>A0A7J6VIB0_THATH</name>
<gene>
    <name evidence="3" type="ORF">FRX31_026482</name>
</gene>
<keyword evidence="4" id="KW-1185">Reference proteome</keyword>
<feature type="coiled-coil region" evidence="1">
    <location>
        <begin position="148"/>
        <end position="310"/>
    </location>
</feature>
<feature type="compositionally biased region" description="Low complexity" evidence="2">
    <location>
        <begin position="629"/>
        <end position="644"/>
    </location>
</feature>
<dbReference type="SUPFAM" id="SSF57997">
    <property type="entry name" value="Tropomyosin"/>
    <property type="match status" value="1"/>
</dbReference>
<dbReference type="Proteomes" id="UP000554482">
    <property type="component" value="Unassembled WGS sequence"/>
</dbReference>
<dbReference type="EMBL" id="JABWDY010032765">
    <property type="protein sequence ID" value="KAF5183930.1"/>
    <property type="molecule type" value="Genomic_DNA"/>
</dbReference>
<accession>A0A7J6VIB0</accession>
<evidence type="ECO:0000256" key="1">
    <source>
        <dbReference type="SAM" id="Coils"/>
    </source>
</evidence>
<sequence>MQLGKDVSYFTKELETYKCKCSELAIGLEKKENHNKAVESKLEELQGNKVLSDKFVTQMEKSCKGMKERIYYLEDALNKTNRVKEEALNVLNAKISDLMVGKGRIEYELDVQKGRCKMLEAQLKEFGRVVSDMNKEMEIYRTKCSNLFRGLEEKVKEKTVVVANLEELEANMIALKGELKKNELACNEQKEIIAQMEKDYNVSKEQEKWAAEMIAFLEEELDKTNNDNKEVVIKLTAENSELKYGKREVQDELEVQKKRCRELSIALEKEKQKKGFEAKMEELEASKMSCDELKGVVARLEEDCKTAIEREKMVVKRNLFLEVELHKISNAKDEVIVKLNADISELECAKERVEDELEAQMERFKELEARIMKLRIEVIELISELTPNAVLDFEVETEAINRKRKNDAGEQTKIQNINHGLLELKVKEKTGSCDEMVLDSADVDSHCSFPDMVSGGVEQIKGPTSVDLLFSNLDRVKEHKISKPDSDMENRSRRKMVILSTGATYRKLASPKMDFENATGVGDSEKKLVVPPKKKNLDIIVRTKSSNQKGKGDRHSSVLPLKRKRILKIVCSDSDDDDHINLAEQLESKSKEDVVYLFVMDDDKPMASRERDMNLVPVADDSIHSNNGATSKPSSSPATSSHTG</sequence>
<proteinExistence type="predicted"/>
<protein>
    <submittedName>
        <fullName evidence="3">Uncharacterized protein</fullName>
    </submittedName>
</protein>
<comment type="caution">
    <text evidence="3">The sequence shown here is derived from an EMBL/GenBank/DDBJ whole genome shotgun (WGS) entry which is preliminary data.</text>
</comment>
<reference evidence="3 4" key="1">
    <citation type="submission" date="2020-06" db="EMBL/GenBank/DDBJ databases">
        <title>Transcriptomic and genomic resources for Thalictrum thalictroides and T. hernandezii: Facilitating candidate gene discovery in an emerging model plant lineage.</title>
        <authorList>
            <person name="Arias T."/>
            <person name="Riano-Pachon D.M."/>
            <person name="Di Stilio V.S."/>
        </authorList>
    </citation>
    <scope>NUCLEOTIDE SEQUENCE [LARGE SCALE GENOMIC DNA]</scope>
    <source>
        <strain evidence="4">cv. WT478/WT964</strain>
        <tissue evidence="3">Leaves</tissue>
    </source>
</reference>
<evidence type="ECO:0000313" key="4">
    <source>
        <dbReference type="Proteomes" id="UP000554482"/>
    </source>
</evidence>
<evidence type="ECO:0000313" key="3">
    <source>
        <dbReference type="EMBL" id="KAF5183930.1"/>
    </source>
</evidence>
<dbReference type="AlphaFoldDB" id="A0A7J6VIB0"/>
<dbReference type="PANTHER" id="PTHR34380:SF1">
    <property type="entry name" value="OS01G0221300 PROTEIN"/>
    <property type="match status" value="1"/>
</dbReference>
<dbReference type="PANTHER" id="PTHR34380">
    <property type="entry name" value="BNAA03G12380D PROTEIN"/>
    <property type="match status" value="1"/>
</dbReference>
<organism evidence="3 4">
    <name type="scientific">Thalictrum thalictroides</name>
    <name type="common">Rue-anemone</name>
    <name type="synonym">Anemone thalictroides</name>
    <dbReference type="NCBI Taxonomy" id="46969"/>
    <lineage>
        <taxon>Eukaryota</taxon>
        <taxon>Viridiplantae</taxon>
        <taxon>Streptophyta</taxon>
        <taxon>Embryophyta</taxon>
        <taxon>Tracheophyta</taxon>
        <taxon>Spermatophyta</taxon>
        <taxon>Magnoliopsida</taxon>
        <taxon>Ranunculales</taxon>
        <taxon>Ranunculaceae</taxon>
        <taxon>Thalictroideae</taxon>
        <taxon>Thalictrum</taxon>
    </lineage>
</organism>
<dbReference type="OrthoDB" id="1918402at2759"/>
<feature type="coiled-coil region" evidence="1">
    <location>
        <begin position="336"/>
        <end position="384"/>
    </location>
</feature>
<evidence type="ECO:0000256" key="2">
    <source>
        <dbReference type="SAM" id="MobiDB-lite"/>
    </source>
</evidence>
<keyword evidence="1" id="KW-0175">Coiled coil</keyword>